<evidence type="ECO:0000313" key="1">
    <source>
        <dbReference type="EMBL" id="GIY49317.1"/>
    </source>
</evidence>
<accession>A0AAV4TWS6</accession>
<proteinExistence type="predicted"/>
<dbReference type="Proteomes" id="UP001054945">
    <property type="component" value="Unassembled WGS sequence"/>
</dbReference>
<reference evidence="1 2" key="1">
    <citation type="submission" date="2021-06" db="EMBL/GenBank/DDBJ databases">
        <title>Caerostris extrusa draft genome.</title>
        <authorList>
            <person name="Kono N."/>
            <person name="Arakawa K."/>
        </authorList>
    </citation>
    <scope>NUCLEOTIDE SEQUENCE [LARGE SCALE GENOMIC DNA]</scope>
</reference>
<comment type="caution">
    <text evidence="1">The sequence shown here is derived from an EMBL/GenBank/DDBJ whole genome shotgun (WGS) entry which is preliminary data.</text>
</comment>
<dbReference type="EMBL" id="BPLR01011819">
    <property type="protein sequence ID" value="GIY49317.1"/>
    <property type="molecule type" value="Genomic_DNA"/>
</dbReference>
<protein>
    <submittedName>
        <fullName evidence="1">Uncharacterized protein</fullName>
    </submittedName>
</protein>
<evidence type="ECO:0000313" key="2">
    <source>
        <dbReference type="Proteomes" id="UP001054945"/>
    </source>
</evidence>
<keyword evidence="2" id="KW-1185">Reference proteome</keyword>
<gene>
    <name evidence="1" type="ORF">CEXT_606711</name>
</gene>
<sequence length="82" mass="9946">MNMHPTRLRSRRFLRCFDMQSEELSQNGVVLRGSHISFRFSFKTHRWNASSFESKFKNSSRRKFKYLSLRNARRSLERSEVT</sequence>
<name>A0AAV4TWS6_CAEEX</name>
<dbReference type="AlphaFoldDB" id="A0AAV4TWS6"/>
<organism evidence="1 2">
    <name type="scientific">Caerostris extrusa</name>
    <name type="common">Bark spider</name>
    <name type="synonym">Caerostris bankana</name>
    <dbReference type="NCBI Taxonomy" id="172846"/>
    <lineage>
        <taxon>Eukaryota</taxon>
        <taxon>Metazoa</taxon>
        <taxon>Ecdysozoa</taxon>
        <taxon>Arthropoda</taxon>
        <taxon>Chelicerata</taxon>
        <taxon>Arachnida</taxon>
        <taxon>Araneae</taxon>
        <taxon>Araneomorphae</taxon>
        <taxon>Entelegynae</taxon>
        <taxon>Araneoidea</taxon>
        <taxon>Araneidae</taxon>
        <taxon>Caerostris</taxon>
    </lineage>
</organism>